<keyword evidence="7" id="KW-0106">Calcium</keyword>
<evidence type="ECO:0000256" key="2">
    <source>
        <dbReference type="ARBA" id="ARBA00009780"/>
    </source>
</evidence>
<feature type="binding site" evidence="7">
    <location>
        <position position="27"/>
    </location>
    <ligand>
        <name>Ca(2+)</name>
        <dbReference type="ChEBI" id="CHEBI:29108"/>
    </ligand>
</feature>
<feature type="transmembrane region" description="Helical" evidence="9">
    <location>
        <begin position="99"/>
        <end position="115"/>
    </location>
</feature>
<feature type="binding site" evidence="7">
    <location>
        <position position="36"/>
    </location>
    <ligand>
        <name>Ca(2+)</name>
        <dbReference type="ChEBI" id="CHEBI:29108"/>
    </ligand>
</feature>
<dbReference type="GO" id="GO:0046514">
    <property type="term" value="P:ceramide catabolic process"/>
    <property type="evidence" value="ECO:0007669"/>
    <property type="project" value="TreeGrafter"/>
</dbReference>
<dbReference type="GO" id="GO:0046872">
    <property type="term" value="F:metal ion binding"/>
    <property type="evidence" value="ECO:0007669"/>
    <property type="project" value="UniProtKB-KW"/>
</dbReference>
<dbReference type="GO" id="GO:0016811">
    <property type="term" value="F:hydrolase activity, acting on carbon-nitrogen (but not peptide) bonds, in linear amides"/>
    <property type="evidence" value="ECO:0007669"/>
    <property type="project" value="InterPro"/>
</dbReference>
<evidence type="ECO:0000256" key="8">
    <source>
        <dbReference type="PIRSR" id="PIRSR608901-2"/>
    </source>
</evidence>
<evidence type="ECO:0000256" key="6">
    <source>
        <dbReference type="ARBA" id="ARBA00023136"/>
    </source>
</evidence>
<dbReference type="GO" id="GO:0046513">
    <property type="term" value="P:ceramide biosynthetic process"/>
    <property type="evidence" value="ECO:0007669"/>
    <property type="project" value="TreeGrafter"/>
</dbReference>
<feature type="transmembrane region" description="Helical" evidence="9">
    <location>
        <begin position="122"/>
        <end position="139"/>
    </location>
</feature>
<feature type="transmembrane region" description="Helical" evidence="9">
    <location>
        <begin position="70"/>
        <end position="87"/>
    </location>
</feature>
<evidence type="ECO:0000313" key="10">
    <source>
        <dbReference type="EMBL" id="RKP21096.1"/>
    </source>
</evidence>
<accession>A0A4P9YN00</accession>
<keyword evidence="4" id="KW-0378">Hydrolase</keyword>
<feature type="binding site" evidence="8">
    <location>
        <position position="232"/>
    </location>
    <ligand>
        <name>Zn(2+)</name>
        <dbReference type="ChEBI" id="CHEBI:29105"/>
        <note>catalytic</note>
    </ligand>
</feature>
<feature type="transmembrane region" description="Helical" evidence="9">
    <location>
        <begin position="37"/>
        <end position="58"/>
    </location>
</feature>
<feature type="binding site" evidence="7">
    <location>
        <position position="22"/>
    </location>
    <ligand>
        <name>Ca(2+)</name>
        <dbReference type="ChEBI" id="CHEBI:29108"/>
    </ligand>
</feature>
<proteinExistence type="inferred from homology"/>
<feature type="transmembrane region" description="Helical" evidence="9">
    <location>
        <begin position="218"/>
        <end position="240"/>
    </location>
</feature>
<feature type="binding site" evidence="7">
    <location>
        <position position="25"/>
    </location>
    <ligand>
        <name>Ca(2+)</name>
        <dbReference type="ChEBI" id="CHEBI:29108"/>
    </ligand>
</feature>
<gene>
    <name evidence="10" type="ORF">ROZALSC1DRAFT_20807</name>
</gene>
<dbReference type="GO" id="GO:0005789">
    <property type="term" value="C:endoplasmic reticulum membrane"/>
    <property type="evidence" value="ECO:0007669"/>
    <property type="project" value="TreeGrafter"/>
</dbReference>
<dbReference type="PANTHER" id="PTHR46187:SF3">
    <property type="entry name" value="ALKALINE CERAMIDASE 3"/>
    <property type="match status" value="1"/>
</dbReference>
<feature type="binding site" evidence="8">
    <location>
        <position position="228"/>
    </location>
    <ligand>
        <name>Zn(2+)</name>
        <dbReference type="ChEBI" id="CHEBI:29105"/>
        <note>catalytic</note>
    </ligand>
</feature>
<evidence type="ECO:0000256" key="5">
    <source>
        <dbReference type="ARBA" id="ARBA00022989"/>
    </source>
</evidence>
<dbReference type="Pfam" id="PF05875">
    <property type="entry name" value="Ceramidase"/>
    <property type="match status" value="1"/>
</dbReference>
<keyword evidence="8" id="KW-0862">Zinc</keyword>
<dbReference type="AlphaFoldDB" id="A0A4P9YN00"/>
<feature type="transmembrane region" description="Helical" evidence="9">
    <location>
        <begin position="145"/>
        <end position="165"/>
    </location>
</feature>
<comment type="cofactor">
    <cofactor evidence="8">
        <name>Zn(2+)</name>
        <dbReference type="ChEBI" id="CHEBI:29105"/>
    </cofactor>
</comment>
<evidence type="ECO:0000313" key="11">
    <source>
        <dbReference type="Proteomes" id="UP000281549"/>
    </source>
</evidence>
<organism evidence="10 11">
    <name type="scientific">Rozella allomycis (strain CSF55)</name>
    <dbReference type="NCBI Taxonomy" id="988480"/>
    <lineage>
        <taxon>Eukaryota</taxon>
        <taxon>Fungi</taxon>
        <taxon>Fungi incertae sedis</taxon>
        <taxon>Cryptomycota</taxon>
        <taxon>Cryptomycota incertae sedis</taxon>
        <taxon>Rozella</taxon>
    </lineage>
</organism>
<keyword evidence="6 9" id="KW-0472">Membrane</keyword>
<evidence type="ECO:0000256" key="4">
    <source>
        <dbReference type="ARBA" id="ARBA00022801"/>
    </source>
</evidence>
<evidence type="ECO:0000256" key="7">
    <source>
        <dbReference type="PIRSR" id="PIRSR608901-1"/>
    </source>
</evidence>
<evidence type="ECO:0000256" key="1">
    <source>
        <dbReference type="ARBA" id="ARBA00004141"/>
    </source>
</evidence>
<dbReference type="InterPro" id="IPR008901">
    <property type="entry name" value="ACER"/>
</dbReference>
<dbReference type="Proteomes" id="UP000281549">
    <property type="component" value="Unassembled WGS sequence"/>
</dbReference>
<feature type="transmembrane region" description="Helical" evidence="9">
    <location>
        <begin position="177"/>
        <end position="198"/>
    </location>
</feature>
<keyword evidence="3 9" id="KW-0812">Transmembrane</keyword>
<comment type="similarity">
    <text evidence="2">Belongs to the alkaline ceramidase family.</text>
</comment>
<sequence length="275" mass="32378">MANNRTQNCLNYHWGCPTATIDWCERNYDTFSMIAEFFNTVSNLPYIVFGLLGIYNIFHYQLKKRFTISYIAVCFVGLGSLLFHLTLNHTMQMLDEIPMIYAASIFLYHNLQLISDFKKSRLACYALSLLCVLFTYFHMVFNLPIIQHIVYALLVLYVFYSRFVVIKSTENVEKKEFLMLLFKRSMALFLTGFLFWNVDNLMCDHLISFRDLLRQNGLQQFTFLFQFHAIWHILTCLGTFHEICAAFISSDETNENIVYYCCFVPLMGPQVPQRL</sequence>
<feature type="binding site" evidence="8">
    <location>
        <position position="84"/>
    </location>
    <ligand>
        <name>Zn(2+)</name>
        <dbReference type="ChEBI" id="CHEBI:29105"/>
        <note>catalytic</note>
    </ligand>
</feature>
<evidence type="ECO:0000256" key="3">
    <source>
        <dbReference type="ARBA" id="ARBA00022692"/>
    </source>
</evidence>
<keyword evidence="5 9" id="KW-1133">Transmembrane helix</keyword>
<feature type="binding site" evidence="7">
    <location>
        <position position="23"/>
    </location>
    <ligand>
        <name>Ca(2+)</name>
        <dbReference type="ChEBI" id="CHEBI:29108"/>
    </ligand>
</feature>
<keyword evidence="7" id="KW-0479">Metal-binding</keyword>
<evidence type="ECO:0000256" key="9">
    <source>
        <dbReference type="SAM" id="Phobius"/>
    </source>
</evidence>
<dbReference type="EMBL" id="ML004988">
    <property type="protein sequence ID" value="RKP21096.1"/>
    <property type="molecule type" value="Genomic_DNA"/>
</dbReference>
<name>A0A4P9YN00_ROZAC</name>
<dbReference type="PANTHER" id="PTHR46187">
    <property type="entry name" value="ALKALINE CERAMIDASE 3"/>
    <property type="match status" value="1"/>
</dbReference>
<comment type="subcellular location">
    <subcellularLocation>
        <location evidence="1">Membrane</location>
        <topology evidence="1">Multi-pass membrane protein</topology>
    </subcellularLocation>
</comment>
<protein>
    <submittedName>
        <fullName evidence="10">Alkaline phytoceramidase</fullName>
    </submittedName>
</protein>
<reference evidence="11" key="1">
    <citation type="journal article" date="2018" name="Nat. Microbiol.">
        <title>Leveraging single-cell genomics to expand the fungal tree of life.</title>
        <authorList>
            <person name="Ahrendt S.R."/>
            <person name="Quandt C.A."/>
            <person name="Ciobanu D."/>
            <person name="Clum A."/>
            <person name="Salamov A."/>
            <person name="Andreopoulos B."/>
            <person name="Cheng J.F."/>
            <person name="Woyke T."/>
            <person name="Pelin A."/>
            <person name="Henrissat B."/>
            <person name="Reynolds N.K."/>
            <person name="Benny G.L."/>
            <person name="Smith M.E."/>
            <person name="James T.Y."/>
            <person name="Grigoriev I.V."/>
        </authorList>
    </citation>
    <scope>NUCLEOTIDE SEQUENCE [LARGE SCALE GENOMIC DNA]</scope>
    <source>
        <strain evidence="11">CSF55</strain>
    </source>
</reference>